<dbReference type="GO" id="GO:0008194">
    <property type="term" value="F:UDP-glycosyltransferase activity"/>
    <property type="evidence" value="ECO:0007669"/>
    <property type="project" value="InterPro"/>
</dbReference>
<dbReference type="Pfam" id="PF00201">
    <property type="entry name" value="UDPGT"/>
    <property type="match status" value="1"/>
</dbReference>
<dbReference type="InterPro" id="IPR002213">
    <property type="entry name" value="UDP_glucos_trans"/>
</dbReference>
<keyword evidence="2 4" id="KW-0328">Glycosyltransferase</keyword>
<evidence type="ECO:0000256" key="4">
    <source>
        <dbReference type="RuleBase" id="RU003718"/>
    </source>
</evidence>
<dbReference type="Proteomes" id="UP001153555">
    <property type="component" value="Unassembled WGS sequence"/>
</dbReference>
<proteinExistence type="inferred from homology"/>
<dbReference type="CDD" id="cd03784">
    <property type="entry name" value="GT1_Gtf-like"/>
    <property type="match status" value="1"/>
</dbReference>
<dbReference type="EMBL" id="CACSLK010027773">
    <property type="protein sequence ID" value="CAA0829254.1"/>
    <property type="molecule type" value="Genomic_DNA"/>
</dbReference>
<protein>
    <recommendedName>
        <fullName evidence="5">Glycosyltransferase</fullName>
        <ecNumber evidence="5">2.4.1.-</ecNumber>
    </recommendedName>
</protein>
<dbReference type="FunFam" id="3.40.50.2000:FF:000056">
    <property type="entry name" value="Glycosyltransferase"/>
    <property type="match status" value="1"/>
</dbReference>
<keyword evidence="7" id="KW-1185">Reference proteome</keyword>
<organism evidence="6 7">
    <name type="scientific">Striga hermonthica</name>
    <name type="common">Purple witchweed</name>
    <name type="synonym">Buchnera hermonthica</name>
    <dbReference type="NCBI Taxonomy" id="68872"/>
    <lineage>
        <taxon>Eukaryota</taxon>
        <taxon>Viridiplantae</taxon>
        <taxon>Streptophyta</taxon>
        <taxon>Embryophyta</taxon>
        <taxon>Tracheophyta</taxon>
        <taxon>Spermatophyta</taxon>
        <taxon>Magnoliopsida</taxon>
        <taxon>eudicotyledons</taxon>
        <taxon>Gunneridae</taxon>
        <taxon>Pentapetalae</taxon>
        <taxon>asterids</taxon>
        <taxon>lamiids</taxon>
        <taxon>Lamiales</taxon>
        <taxon>Orobanchaceae</taxon>
        <taxon>Buchnereae</taxon>
        <taxon>Striga</taxon>
    </lineage>
</organism>
<evidence type="ECO:0000313" key="7">
    <source>
        <dbReference type="Proteomes" id="UP001153555"/>
    </source>
</evidence>
<accession>A0A9N7RG83</accession>
<dbReference type="PANTHER" id="PTHR48046">
    <property type="entry name" value="UDP-GLYCOSYLTRANSFERASE 72E1"/>
    <property type="match status" value="1"/>
</dbReference>
<evidence type="ECO:0000256" key="1">
    <source>
        <dbReference type="ARBA" id="ARBA00009995"/>
    </source>
</evidence>
<dbReference type="AlphaFoldDB" id="A0A9N7RG83"/>
<evidence type="ECO:0000256" key="5">
    <source>
        <dbReference type="RuleBase" id="RU362057"/>
    </source>
</evidence>
<sequence length="473" mass="51946">MENTLHVAIVSSPGIGHLIPALVLAQRLAAHHDVHVTVLVITAANASPPETSSCLHLRDDLIRVVHLPPPDITRLVTPSTPVVAQICLTVRKSLPLIRSALASMDRRPDALVVDFFCTETAPLAAELAIPKYVLVPTTAWFTALSLYCPLLDREIKGQYVDQVEPLRIPGCKPLRPDDVVDPMLDREAPVYHEYRAMGERLLLFDGILLNTWEDLERHTLNALRKNEAWSWSIPVHPIGPLTRPVDQVEEGSNRKLMCWLDRQPEESVVLVSFGSGGTLSADQTRELARGLEMSGQRFVWVVRSPNNGGSADAAFFDSNGRCCGKTTFDFLPEGFQGRVGDRGFLVAGWVPQAAVLEHRAVGGFVSHCGWNSTLESVTRGVPMVAWPLYSEQRMNAAFLAEEAGAALRVSLSGGVVSGEEVERAVRGLMAKGQVVREKVRCLRRSAMEALKEGGTSHKAMRDMLHTISLRKSN</sequence>
<dbReference type="SUPFAM" id="SSF53756">
    <property type="entry name" value="UDP-Glycosyltransferase/glycogen phosphorylase"/>
    <property type="match status" value="1"/>
</dbReference>
<evidence type="ECO:0000256" key="3">
    <source>
        <dbReference type="ARBA" id="ARBA00022679"/>
    </source>
</evidence>
<dbReference type="Gene3D" id="3.40.50.2000">
    <property type="entry name" value="Glycogen Phosphorylase B"/>
    <property type="match status" value="2"/>
</dbReference>
<evidence type="ECO:0000313" key="6">
    <source>
        <dbReference type="EMBL" id="CAA0829254.1"/>
    </source>
</evidence>
<dbReference type="OrthoDB" id="5835829at2759"/>
<dbReference type="PANTHER" id="PTHR48046:SF1">
    <property type="entry name" value="GLYCOSYLTRANSFERASE-RELATED"/>
    <property type="match status" value="1"/>
</dbReference>
<name>A0A9N7RG83_STRHE</name>
<dbReference type="PROSITE" id="PS00375">
    <property type="entry name" value="UDPGT"/>
    <property type="match status" value="1"/>
</dbReference>
<dbReference type="InterPro" id="IPR035595">
    <property type="entry name" value="UDP_glycos_trans_CS"/>
</dbReference>
<comment type="caution">
    <text evidence="6">The sequence shown here is derived from an EMBL/GenBank/DDBJ whole genome shotgun (WGS) entry which is preliminary data.</text>
</comment>
<gene>
    <name evidence="6" type="ORF">SHERM_24838</name>
</gene>
<evidence type="ECO:0000256" key="2">
    <source>
        <dbReference type="ARBA" id="ARBA00022676"/>
    </source>
</evidence>
<keyword evidence="3 4" id="KW-0808">Transferase</keyword>
<comment type="similarity">
    <text evidence="1 4">Belongs to the UDP-glycosyltransferase family.</text>
</comment>
<reference evidence="6" key="1">
    <citation type="submission" date="2019-12" db="EMBL/GenBank/DDBJ databases">
        <authorList>
            <person name="Scholes J."/>
        </authorList>
    </citation>
    <scope>NUCLEOTIDE SEQUENCE</scope>
</reference>
<dbReference type="EC" id="2.4.1.-" evidence="5"/>